<evidence type="ECO:0000313" key="2">
    <source>
        <dbReference type="EMBL" id="MDT0630494.1"/>
    </source>
</evidence>
<evidence type="ECO:0000256" key="1">
    <source>
        <dbReference type="SAM" id="SignalP"/>
    </source>
</evidence>
<keyword evidence="3" id="KW-1185">Reference proteome</keyword>
<dbReference type="InterPro" id="IPR024079">
    <property type="entry name" value="MetalloPept_cat_dom_sf"/>
</dbReference>
<feature type="chain" id="PRO_5047494387" description="Por secretion system C-terminal sorting domain-containing protein" evidence="1">
    <location>
        <begin position="21"/>
        <end position="427"/>
    </location>
</feature>
<feature type="signal peptide" evidence="1">
    <location>
        <begin position="1"/>
        <end position="20"/>
    </location>
</feature>
<evidence type="ECO:0000313" key="3">
    <source>
        <dbReference type="Proteomes" id="UP001267426"/>
    </source>
</evidence>
<comment type="caution">
    <text evidence="2">The sequence shown here is derived from an EMBL/GenBank/DDBJ whole genome shotgun (WGS) entry which is preliminary data.</text>
</comment>
<dbReference type="SUPFAM" id="SSF55486">
    <property type="entry name" value="Metalloproteases ('zincins'), catalytic domain"/>
    <property type="match status" value="1"/>
</dbReference>
<dbReference type="RefSeq" id="WP_311661623.1">
    <property type="nucleotide sequence ID" value="NZ_JAVRHT010000002.1"/>
</dbReference>
<reference evidence="2 3" key="1">
    <citation type="submission" date="2023-09" db="EMBL/GenBank/DDBJ databases">
        <authorList>
            <person name="Rey-Velasco X."/>
        </authorList>
    </citation>
    <scope>NUCLEOTIDE SEQUENCE [LARGE SCALE GENOMIC DNA]</scope>
    <source>
        <strain evidence="2 3">F394</strain>
    </source>
</reference>
<protein>
    <recommendedName>
        <fullName evidence="4">Por secretion system C-terminal sorting domain-containing protein</fullName>
    </recommendedName>
</protein>
<dbReference type="Gene3D" id="3.40.390.10">
    <property type="entry name" value="Collagenase (Catalytic Domain)"/>
    <property type="match status" value="1"/>
</dbReference>
<evidence type="ECO:0008006" key="4">
    <source>
        <dbReference type="Google" id="ProtNLM"/>
    </source>
</evidence>
<dbReference type="Proteomes" id="UP001267426">
    <property type="component" value="Unassembled WGS sequence"/>
</dbReference>
<proteinExistence type="predicted"/>
<sequence length="427" mass="44182">MRRAALVALLALGGAALSGAAAQTAPPETRGAVRCVLPVVETQAEAPGAGRRARAAPCDPAERGASFEVTYTGFSAEAQAAFQAAVDTWSCLIRSDQTVRIAAEWTGLSATTLGSAGPRLVRNADGLPARDVWYPAALADQLAGRDLEPGAPDVEASFNSDFPAWHVGLGPTPSDQFDLYTVVLHEIAHGLGFVGGLSVEDGVGVVGRDDVGGPFAYDLHAEDAFGTPLLDTRAYPAPSVRLAAALTSAVRFSGRAVRRVRNAPVALYAPPRWLPGGSYSHLDDVAFEPGSRDGLMSPFVARGEAVDRPGDVTCAVLADVGWTLAGACRAAVGDLAPERGGVEVVRTGPNPFRSRTSLRVVSAAAGLARAVLVDVRGRRVADLGTTAVLPERPFEVVVEAAGLATGVYVVDLRVGAGRVAVPLTVVR</sequence>
<accession>A0ABU3BMH0</accession>
<dbReference type="EMBL" id="JAVRHT010000002">
    <property type="protein sequence ID" value="MDT0630494.1"/>
    <property type="molecule type" value="Genomic_DNA"/>
</dbReference>
<keyword evidence="1" id="KW-0732">Signal</keyword>
<gene>
    <name evidence="2" type="ORF">RM540_01930</name>
</gene>
<organism evidence="2 3">
    <name type="scientific">Rubrivirga litoralis</name>
    <dbReference type="NCBI Taxonomy" id="3075598"/>
    <lineage>
        <taxon>Bacteria</taxon>
        <taxon>Pseudomonadati</taxon>
        <taxon>Rhodothermota</taxon>
        <taxon>Rhodothermia</taxon>
        <taxon>Rhodothermales</taxon>
        <taxon>Rubricoccaceae</taxon>
        <taxon>Rubrivirga</taxon>
    </lineage>
</organism>
<name>A0ABU3BMH0_9BACT</name>